<evidence type="ECO:0000313" key="2">
    <source>
        <dbReference type="Proteomes" id="UP000823773"/>
    </source>
</evidence>
<proteinExistence type="predicted"/>
<name>A0ACC5SWA7_ENSAD</name>
<accession>A0ACC5SWA7</accession>
<dbReference type="EMBL" id="JAGGJR010000003">
    <property type="protein sequence ID" value="MBP1872903.1"/>
    <property type="molecule type" value="Genomic_DNA"/>
</dbReference>
<organism evidence="1 2">
    <name type="scientific">Ensifer adhaerens</name>
    <name type="common">Sinorhizobium morelense</name>
    <dbReference type="NCBI Taxonomy" id="106592"/>
    <lineage>
        <taxon>Bacteria</taxon>
        <taxon>Pseudomonadati</taxon>
        <taxon>Pseudomonadota</taxon>
        <taxon>Alphaproteobacteria</taxon>
        <taxon>Hyphomicrobiales</taxon>
        <taxon>Rhizobiaceae</taxon>
        <taxon>Sinorhizobium/Ensifer group</taxon>
        <taxon>Ensifer</taxon>
    </lineage>
</organism>
<dbReference type="Proteomes" id="UP000823773">
    <property type="component" value="Unassembled WGS sequence"/>
</dbReference>
<comment type="caution">
    <text evidence="1">The sequence shown here is derived from an EMBL/GenBank/DDBJ whole genome shotgun (WGS) entry which is preliminary data.</text>
</comment>
<gene>
    <name evidence="1" type="ORF">J2Z19_002615</name>
</gene>
<keyword evidence="2" id="KW-1185">Reference proteome</keyword>
<evidence type="ECO:0000313" key="1">
    <source>
        <dbReference type="EMBL" id="MBP1872903.1"/>
    </source>
</evidence>
<reference evidence="1" key="1">
    <citation type="submission" date="2021-03" db="EMBL/GenBank/DDBJ databases">
        <title>Genomic Encyclopedia of Type Strains, Phase IV (KMG-IV): sequencing the most valuable type-strain genomes for metagenomic binning, comparative biology and taxonomic classification.</title>
        <authorList>
            <person name="Goeker M."/>
        </authorList>
    </citation>
    <scope>NUCLEOTIDE SEQUENCE</scope>
    <source>
        <strain evidence="1">DSM 18131</strain>
    </source>
</reference>
<protein>
    <submittedName>
        <fullName evidence="1">Uncharacterized protein</fullName>
    </submittedName>
</protein>
<sequence length="49" mass="5501">MQRIAKFSSKSNVFDVTKLRAAGAFTDALERAIVLSLFSSYGDLRKYEV</sequence>